<name>A0A076FG69_9VIRU</name>
<dbReference type="GeneID" id="20041606"/>
<gene>
    <name evidence="2" type="ORF">AaV_363</name>
</gene>
<proteinExistence type="predicted"/>
<dbReference type="EMBL" id="KJ645900">
    <property type="protein sequence ID" value="AII17040.1"/>
    <property type="molecule type" value="Genomic_DNA"/>
</dbReference>
<evidence type="ECO:0000313" key="3">
    <source>
        <dbReference type="Proteomes" id="UP000028667"/>
    </source>
</evidence>
<protein>
    <submittedName>
        <fullName evidence="2">Uncharacterized protein</fullName>
    </submittedName>
</protein>
<accession>A0A076FG69</accession>
<dbReference type="InterPro" id="IPR011856">
    <property type="entry name" value="tRNA_endonuc-like_dom_sf"/>
</dbReference>
<sequence>MPTGTPITYDDYKNHIEETEEEFNVIVAAEKARVKKDGKKFNFFQCKFKFIYPGNIIEVTSVRSWKDNPNKPPSKRKADKKARANDPENNNQALEEKSIEQIFEIINEKQDSNIEIKVVGLEGCHVDVAAGINSGKLCPIQIKSSNAEIPQFDMKKRYKCPEEFKDKPERFGYYENMLVICHNMKYNKFLVIPPHSNDKIPDTCLSYTSGVNKEFGVEENAIYDKIIEYINDYSETLGKTYRELQLLCPDNIKLEVEHIHLRIDTFSEIFDMEEISGKAFDFIIDDYIRVQEKTKNPREHCNGNSFKFDLKKSDGGGKSQPYAIDDNNFYWFNLAGTKYFYVIPSHLLEKNRKIRGNITLHKKFNPITRGTQYKDKWTYDFRFDRTKPDDINRLWNLVYFAIQSEDY</sequence>
<dbReference type="Proteomes" id="UP000028667">
    <property type="component" value="Segment"/>
</dbReference>
<dbReference type="GO" id="GO:0003676">
    <property type="term" value="F:nucleic acid binding"/>
    <property type="evidence" value="ECO:0007669"/>
    <property type="project" value="InterPro"/>
</dbReference>
<dbReference type="KEGG" id="vg:20041606"/>
<feature type="region of interest" description="Disordered" evidence="1">
    <location>
        <begin position="64"/>
        <end position="94"/>
    </location>
</feature>
<organism evidence="2 3">
    <name type="scientific">Aureococcus anophagefferens virus</name>
    <dbReference type="NCBI Taxonomy" id="1474867"/>
    <lineage>
        <taxon>Viruses</taxon>
        <taxon>Varidnaviria</taxon>
        <taxon>Bamfordvirae</taxon>
        <taxon>Nucleocytoviricota</taxon>
        <taxon>Megaviricetes</taxon>
        <taxon>Imitervirales</taxon>
        <taxon>Schizomimiviridae</taxon>
        <taxon>Kratosvirus</taxon>
        <taxon>Kratosvirus quantuckense</taxon>
    </lineage>
</organism>
<dbReference type="RefSeq" id="YP_009052432.1">
    <property type="nucleotide sequence ID" value="NC_024697.1"/>
</dbReference>
<reference evidence="2 3" key="1">
    <citation type="journal article" date="2014" name="Virology">
        <title>Genome of brown tide virus (AaV), the little giant of the Megaviridae, elucidates NCLDV genome expansion and host-virus coevolution.</title>
        <authorList>
            <person name="Moniruzzaman M."/>
            <person name="LeCleir G.R."/>
            <person name="Brown C.M."/>
            <person name="Gobler C.J."/>
            <person name="Bidle K.D."/>
            <person name="Wilson W.H."/>
            <person name="Wilhelm S.W."/>
        </authorList>
    </citation>
    <scope>NUCLEOTIDE SEQUENCE [LARGE SCALE GENOMIC DNA]</scope>
    <source>
        <strain evidence="2">BtV-01</strain>
    </source>
</reference>
<keyword evidence="3" id="KW-1185">Reference proteome</keyword>
<evidence type="ECO:0000256" key="1">
    <source>
        <dbReference type="SAM" id="MobiDB-lite"/>
    </source>
</evidence>
<dbReference type="Gene3D" id="3.40.1350.10">
    <property type="match status" value="1"/>
</dbReference>
<evidence type="ECO:0000313" key="2">
    <source>
        <dbReference type="EMBL" id="AII17040.1"/>
    </source>
</evidence>